<dbReference type="Pfam" id="PF00082">
    <property type="entry name" value="Peptidase_S8"/>
    <property type="match status" value="1"/>
</dbReference>
<dbReference type="PROSITE" id="PS00136">
    <property type="entry name" value="SUBTILASE_ASP"/>
    <property type="match status" value="1"/>
</dbReference>
<keyword evidence="4 5" id="KW-0720">Serine protease</keyword>
<name>A0A1R0H435_9FUNG</name>
<feature type="active site" description="Charge relay system" evidence="5">
    <location>
        <position position="365"/>
    </location>
</feature>
<dbReference type="GO" id="GO:0006508">
    <property type="term" value="P:proteolysis"/>
    <property type="evidence" value="ECO:0007669"/>
    <property type="project" value="UniProtKB-KW"/>
</dbReference>
<evidence type="ECO:0000259" key="7">
    <source>
        <dbReference type="Pfam" id="PF00082"/>
    </source>
</evidence>
<dbReference type="PANTHER" id="PTHR43806:SF11">
    <property type="entry name" value="CEREVISIN-RELATED"/>
    <property type="match status" value="1"/>
</dbReference>
<comment type="caution">
    <text evidence="8">The sequence shown here is derived from an EMBL/GenBank/DDBJ whole genome shotgun (WGS) entry which is preliminary data.</text>
</comment>
<dbReference type="PANTHER" id="PTHR43806">
    <property type="entry name" value="PEPTIDASE S8"/>
    <property type="match status" value="1"/>
</dbReference>
<feature type="active site" description="Charge relay system" evidence="5">
    <location>
        <position position="206"/>
    </location>
</feature>
<feature type="active site" description="Charge relay system" evidence="5">
    <location>
        <position position="167"/>
    </location>
</feature>
<reference evidence="8 9" key="1">
    <citation type="journal article" date="2016" name="Mol. Biol. Evol.">
        <title>Genome-Wide Survey of Gut Fungi (Harpellales) Reveals the First Horizontally Transferred Ubiquitin Gene from a Mosquito Host.</title>
        <authorList>
            <person name="Wang Y."/>
            <person name="White M.M."/>
            <person name="Kvist S."/>
            <person name="Moncalvo J.M."/>
        </authorList>
    </citation>
    <scope>NUCLEOTIDE SEQUENCE [LARGE SCALE GENOMIC DNA]</scope>
    <source>
        <strain evidence="8 9">ALG-7-W6</strain>
    </source>
</reference>
<dbReference type="InterPro" id="IPR050131">
    <property type="entry name" value="Peptidase_S8_subtilisin-like"/>
</dbReference>
<dbReference type="InterPro" id="IPR023827">
    <property type="entry name" value="Peptidase_S8_Asp-AS"/>
</dbReference>
<accession>A0A1R0H435</accession>
<dbReference type="PROSITE" id="PS00137">
    <property type="entry name" value="SUBTILASE_HIS"/>
    <property type="match status" value="1"/>
</dbReference>
<dbReference type="PROSITE" id="PS00138">
    <property type="entry name" value="SUBTILASE_SER"/>
    <property type="match status" value="1"/>
</dbReference>
<dbReference type="AlphaFoldDB" id="A0A1R0H435"/>
<proteinExistence type="inferred from homology"/>
<dbReference type="SUPFAM" id="SSF52743">
    <property type="entry name" value="Subtilisin-like"/>
    <property type="match status" value="1"/>
</dbReference>
<evidence type="ECO:0000256" key="1">
    <source>
        <dbReference type="ARBA" id="ARBA00011073"/>
    </source>
</evidence>
<evidence type="ECO:0000256" key="2">
    <source>
        <dbReference type="ARBA" id="ARBA00022670"/>
    </source>
</evidence>
<gene>
    <name evidence="8" type="ORF">AYI68_g1953</name>
</gene>
<dbReference type="InterPro" id="IPR022398">
    <property type="entry name" value="Peptidase_S8_His-AS"/>
</dbReference>
<dbReference type="GO" id="GO:0004252">
    <property type="term" value="F:serine-type endopeptidase activity"/>
    <property type="evidence" value="ECO:0007669"/>
    <property type="project" value="UniProtKB-UniRule"/>
</dbReference>
<evidence type="ECO:0000256" key="5">
    <source>
        <dbReference type="PROSITE-ProRule" id="PRU01240"/>
    </source>
</evidence>
<dbReference type="CDD" id="cd04077">
    <property type="entry name" value="Peptidases_S8_PCSK9_ProteinaseK_like"/>
    <property type="match status" value="1"/>
</dbReference>
<dbReference type="InterPro" id="IPR034193">
    <property type="entry name" value="PCSK9_ProteinaseK-like"/>
</dbReference>
<protein>
    <submittedName>
        <fullName evidence="8">Subtilisin-like protease</fullName>
    </submittedName>
</protein>
<keyword evidence="2 5" id="KW-0645">Protease</keyword>
<evidence type="ECO:0000256" key="3">
    <source>
        <dbReference type="ARBA" id="ARBA00022801"/>
    </source>
</evidence>
<keyword evidence="3 5" id="KW-0378">Hydrolase</keyword>
<feature type="domain" description="Peptidase S8/S53" evidence="7">
    <location>
        <begin position="158"/>
        <end position="397"/>
    </location>
</feature>
<dbReference type="OrthoDB" id="206201at2759"/>
<keyword evidence="9" id="KW-1185">Reference proteome</keyword>
<evidence type="ECO:0000256" key="6">
    <source>
        <dbReference type="RuleBase" id="RU003355"/>
    </source>
</evidence>
<dbReference type="InterPro" id="IPR015500">
    <property type="entry name" value="Peptidase_S8_subtilisin-rel"/>
</dbReference>
<dbReference type="Proteomes" id="UP000187455">
    <property type="component" value="Unassembled WGS sequence"/>
</dbReference>
<organism evidence="8 9">
    <name type="scientific">Smittium mucronatum</name>
    <dbReference type="NCBI Taxonomy" id="133383"/>
    <lineage>
        <taxon>Eukaryota</taxon>
        <taxon>Fungi</taxon>
        <taxon>Fungi incertae sedis</taxon>
        <taxon>Zoopagomycota</taxon>
        <taxon>Kickxellomycotina</taxon>
        <taxon>Harpellomycetes</taxon>
        <taxon>Harpellales</taxon>
        <taxon>Legeriomycetaceae</taxon>
        <taxon>Smittium</taxon>
    </lineage>
</organism>
<dbReference type="Gene3D" id="3.40.50.200">
    <property type="entry name" value="Peptidase S8/S53 domain"/>
    <property type="match status" value="1"/>
</dbReference>
<dbReference type="PROSITE" id="PS51892">
    <property type="entry name" value="SUBTILASE"/>
    <property type="match status" value="1"/>
</dbReference>
<dbReference type="InterPro" id="IPR000209">
    <property type="entry name" value="Peptidase_S8/S53_dom"/>
</dbReference>
<dbReference type="GO" id="GO:0005615">
    <property type="term" value="C:extracellular space"/>
    <property type="evidence" value="ECO:0007669"/>
    <property type="project" value="TreeGrafter"/>
</dbReference>
<dbReference type="STRING" id="133383.A0A1R0H435"/>
<sequence>MNSVANIVQSSEINSPLKNISKRNLISAQSILRGPHNDSIAIIGKYLSYNGYFNALEIQKIQALNGTKYIQECGGFALPSSSPSPLSILSNGSLKHSTYRYDSLPSTLNVEKCNSQKNSSDLQVHQPNPSWGLSRLCSEKLPVYMYNGGRGFVSPNSGENIVVYVIDTGVNINHVDFGGRASFGANFVKNVTTGELLEDDYDHNGHGTMVASLVAGCRLGVAKKSRIISYKVAGKSGNGDIGAAVKALGQITKDIENAKDGRSASIVVCSFLFLGQYISWNDALVEFTNLGHAYFAPAGNQSDDSCGSSPIMSHAAIVVGASDPSDGYMGSTSFGRCVDIFAPGVDITGASNTNITGTAIKTGTSFSAPLVAGIGALILSNYPNLSPAQLKAKLIEYSVKNILPSTLVNTTNILAQIPSSF</sequence>
<evidence type="ECO:0000313" key="9">
    <source>
        <dbReference type="Proteomes" id="UP000187455"/>
    </source>
</evidence>
<evidence type="ECO:0000313" key="8">
    <source>
        <dbReference type="EMBL" id="OLY83895.1"/>
    </source>
</evidence>
<evidence type="ECO:0000256" key="4">
    <source>
        <dbReference type="ARBA" id="ARBA00022825"/>
    </source>
</evidence>
<dbReference type="InterPro" id="IPR023828">
    <property type="entry name" value="Peptidase_S8_Ser-AS"/>
</dbReference>
<dbReference type="PRINTS" id="PR00723">
    <property type="entry name" value="SUBTILISIN"/>
</dbReference>
<comment type="similarity">
    <text evidence="1 5 6">Belongs to the peptidase S8 family.</text>
</comment>
<dbReference type="EMBL" id="LSSL01000709">
    <property type="protein sequence ID" value="OLY83895.1"/>
    <property type="molecule type" value="Genomic_DNA"/>
</dbReference>
<dbReference type="InterPro" id="IPR036852">
    <property type="entry name" value="Peptidase_S8/S53_dom_sf"/>
</dbReference>